<dbReference type="InterPro" id="IPR016064">
    <property type="entry name" value="NAD/diacylglycerol_kinase_sf"/>
</dbReference>
<evidence type="ECO:0000256" key="3">
    <source>
        <dbReference type="ARBA" id="ARBA00022857"/>
    </source>
</evidence>
<keyword evidence="2 6" id="KW-0418">Kinase</keyword>
<feature type="binding site" evidence="6">
    <location>
        <begin position="163"/>
        <end position="168"/>
    </location>
    <ligand>
        <name>NAD(+)</name>
        <dbReference type="ChEBI" id="CHEBI:57540"/>
    </ligand>
</feature>
<feature type="binding site" evidence="6">
    <location>
        <position position="187"/>
    </location>
    <ligand>
        <name>NAD(+)</name>
        <dbReference type="ChEBI" id="CHEBI:57540"/>
    </ligand>
</feature>
<dbReference type="GO" id="GO:0005524">
    <property type="term" value="F:ATP binding"/>
    <property type="evidence" value="ECO:0007669"/>
    <property type="project" value="UniProtKB-KW"/>
</dbReference>
<dbReference type="EC" id="2.7.1.23" evidence="6"/>
<dbReference type="HOGENOM" id="CLU_008831_0_3_9"/>
<keyword evidence="1 6" id="KW-0808">Transferase</keyword>
<dbReference type="RefSeq" id="WP_025435264.1">
    <property type="nucleotide sequence ID" value="NZ_CP007452.1"/>
</dbReference>
<dbReference type="GO" id="GO:0046872">
    <property type="term" value="F:metal ion binding"/>
    <property type="evidence" value="ECO:0007669"/>
    <property type="project" value="UniProtKB-UniRule"/>
</dbReference>
<dbReference type="InterPro" id="IPR017437">
    <property type="entry name" value="ATP-NAD_kinase_PpnK-typ_C"/>
</dbReference>
<organism evidence="7 8">
    <name type="scientific">Peptoclostridium acidaminophilum DSM 3953</name>
    <dbReference type="NCBI Taxonomy" id="1286171"/>
    <lineage>
        <taxon>Bacteria</taxon>
        <taxon>Bacillati</taxon>
        <taxon>Bacillota</taxon>
        <taxon>Clostridia</taxon>
        <taxon>Peptostreptococcales</taxon>
        <taxon>Peptoclostridiaceae</taxon>
        <taxon>Peptoclostridium</taxon>
    </lineage>
</organism>
<evidence type="ECO:0000256" key="6">
    <source>
        <dbReference type="HAMAP-Rule" id="MF_00361"/>
    </source>
</evidence>
<dbReference type="PANTHER" id="PTHR20275">
    <property type="entry name" value="NAD KINASE"/>
    <property type="match status" value="1"/>
</dbReference>
<dbReference type="Gene3D" id="2.60.200.30">
    <property type="entry name" value="Probable inorganic polyphosphate/atp-NAD kinase, domain 2"/>
    <property type="match status" value="1"/>
</dbReference>
<evidence type="ECO:0000256" key="4">
    <source>
        <dbReference type="ARBA" id="ARBA00023027"/>
    </source>
</evidence>
<dbReference type="OrthoDB" id="9774737at2"/>
<dbReference type="PANTHER" id="PTHR20275:SF0">
    <property type="entry name" value="NAD KINASE"/>
    <property type="match status" value="1"/>
</dbReference>
<dbReference type="HAMAP" id="MF_00361">
    <property type="entry name" value="NAD_kinase"/>
    <property type="match status" value="1"/>
</dbReference>
<feature type="active site" description="Proton acceptor" evidence="6">
    <location>
        <position position="50"/>
    </location>
</feature>
<comment type="catalytic activity">
    <reaction evidence="5 6">
        <text>NAD(+) + ATP = ADP + NADP(+) + H(+)</text>
        <dbReference type="Rhea" id="RHEA:18629"/>
        <dbReference type="ChEBI" id="CHEBI:15378"/>
        <dbReference type="ChEBI" id="CHEBI:30616"/>
        <dbReference type="ChEBI" id="CHEBI:57540"/>
        <dbReference type="ChEBI" id="CHEBI:58349"/>
        <dbReference type="ChEBI" id="CHEBI:456216"/>
        <dbReference type="EC" id="2.7.1.23"/>
    </reaction>
</comment>
<dbReference type="InterPro" id="IPR017438">
    <property type="entry name" value="ATP-NAD_kinase_N"/>
</dbReference>
<keyword evidence="6" id="KW-0963">Cytoplasm</keyword>
<dbReference type="SUPFAM" id="SSF111331">
    <property type="entry name" value="NAD kinase/diacylglycerol kinase-like"/>
    <property type="match status" value="1"/>
</dbReference>
<gene>
    <name evidence="7" type="primary">ppnK</name>
    <name evidence="6" type="synonym">nadK</name>
    <name evidence="7" type="ORF">EAL2_c09520</name>
</gene>
<feature type="binding site" evidence="6">
    <location>
        <position position="152"/>
    </location>
    <ligand>
        <name>NAD(+)</name>
        <dbReference type="ChEBI" id="CHEBI:57540"/>
    </ligand>
</feature>
<name>W8U5P3_PEPAC</name>
<dbReference type="eggNOG" id="COG0061">
    <property type="taxonomic scope" value="Bacteria"/>
</dbReference>
<feature type="binding site" evidence="6">
    <location>
        <position position="133"/>
    </location>
    <ligand>
        <name>NAD(+)</name>
        <dbReference type="ChEBI" id="CHEBI:57540"/>
    </ligand>
</feature>
<dbReference type="GO" id="GO:0003951">
    <property type="term" value="F:NAD+ kinase activity"/>
    <property type="evidence" value="ECO:0007669"/>
    <property type="project" value="UniProtKB-UniRule"/>
</dbReference>
<keyword evidence="6" id="KW-0067">ATP-binding</keyword>
<dbReference type="Proteomes" id="UP000019591">
    <property type="component" value="Chromosome"/>
</dbReference>
<protein>
    <recommendedName>
        <fullName evidence="6">NAD kinase</fullName>
        <ecNumber evidence="6">2.7.1.23</ecNumber>
    </recommendedName>
    <alternativeName>
        <fullName evidence="6">ATP-dependent NAD kinase</fullName>
    </alternativeName>
</protein>
<keyword evidence="6" id="KW-0547">Nucleotide-binding</keyword>
<comment type="caution">
    <text evidence="6">Lacks conserved residue(s) required for the propagation of feature annotation.</text>
</comment>
<evidence type="ECO:0000313" key="7">
    <source>
        <dbReference type="EMBL" id="AHM56251.1"/>
    </source>
</evidence>
<feature type="binding site" evidence="6">
    <location>
        <begin position="50"/>
        <end position="51"/>
    </location>
    <ligand>
        <name>NAD(+)</name>
        <dbReference type="ChEBI" id="CHEBI:57540"/>
    </ligand>
</feature>
<dbReference type="KEGG" id="eac:EAL2_c09520"/>
<keyword evidence="8" id="KW-1185">Reference proteome</keyword>
<evidence type="ECO:0000313" key="8">
    <source>
        <dbReference type="Proteomes" id="UP000019591"/>
    </source>
</evidence>
<evidence type="ECO:0000256" key="1">
    <source>
        <dbReference type="ARBA" id="ARBA00022679"/>
    </source>
</evidence>
<comment type="subcellular location">
    <subcellularLocation>
        <location evidence="6">Cytoplasm</location>
    </subcellularLocation>
</comment>
<evidence type="ECO:0000256" key="2">
    <source>
        <dbReference type="ARBA" id="ARBA00022777"/>
    </source>
</evidence>
<dbReference type="PATRIC" id="fig|1286171.3.peg.902"/>
<dbReference type="GO" id="GO:0019674">
    <property type="term" value="P:NAD+ metabolic process"/>
    <property type="evidence" value="ECO:0007669"/>
    <property type="project" value="InterPro"/>
</dbReference>
<reference evidence="7 8" key="1">
    <citation type="journal article" date="2014" name="Genome Announc.">
        <title>Complete Genome Sequence of Amino Acid-Utilizing Eubacterium acidaminophilum al-2 (DSM 3953).</title>
        <authorList>
            <person name="Poehlein A."/>
            <person name="Andreesen J.R."/>
            <person name="Daniel R."/>
        </authorList>
    </citation>
    <scope>NUCLEOTIDE SEQUENCE [LARGE SCALE GENOMIC DNA]</scope>
    <source>
        <strain evidence="7 8">DSM 3953</strain>
    </source>
</reference>
<dbReference type="InterPro" id="IPR002504">
    <property type="entry name" value="NADK"/>
</dbReference>
<accession>W8U5P3</accession>
<dbReference type="AlphaFoldDB" id="W8U5P3"/>
<dbReference type="EMBL" id="CP007452">
    <property type="protein sequence ID" value="AHM56251.1"/>
    <property type="molecule type" value="Genomic_DNA"/>
</dbReference>
<dbReference type="STRING" id="1286171.EAL2_c09520"/>
<comment type="similarity">
    <text evidence="6">Belongs to the NAD kinase family.</text>
</comment>
<dbReference type="GO" id="GO:0005737">
    <property type="term" value="C:cytoplasm"/>
    <property type="evidence" value="ECO:0007669"/>
    <property type="project" value="UniProtKB-SubCell"/>
</dbReference>
<comment type="function">
    <text evidence="6">Involved in the regulation of the intracellular balance of NAD and NADP, and is a key enzyme in the biosynthesis of NADP. Catalyzes specifically the phosphorylation on 2'-hydroxyl of the adenosine moiety of NAD to yield NADP.</text>
</comment>
<dbReference type="GO" id="GO:0006741">
    <property type="term" value="P:NADP+ biosynthetic process"/>
    <property type="evidence" value="ECO:0007669"/>
    <property type="project" value="UniProtKB-UniRule"/>
</dbReference>
<comment type="cofactor">
    <cofactor evidence="6">
        <name>a divalent metal cation</name>
        <dbReference type="ChEBI" id="CHEBI:60240"/>
    </cofactor>
</comment>
<feature type="binding site" evidence="6">
    <location>
        <begin position="123"/>
        <end position="124"/>
    </location>
    <ligand>
        <name>NAD(+)</name>
        <dbReference type="ChEBI" id="CHEBI:57540"/>
    </ligand>
</feature>
<keyword evidence="3 6" id="KW-0521">NADP</keyword>
<keyword evidence="4 6" id="KW-0520">NAD</keyword>
<dbReference type="Gene3D" id="3.40.50.10330">
    <property type="entry name" value="Probable inorganic polyphosphate/atp-NAD kinase, domain 1"/>
    <property type="match status" value="1"/>
</dbReference>
<sequence length="266" mass="29713">MKRIIYISTNEQPYSLELLPKLKHALESYGFVVPDDFDARAELIICIGGDGSFLNTLHKYNFPKIPLVGINTGHLGFFQEIHPNEIEEFIHAYLRGDFFIQKARPIQAVVHTSENTSSILGLNEIVIKSGMSRTVHLNISVNGNFIEKFSGDGLIVSTPSGSTAYNYSAGGSIVDPSLNLIQVTPLAPINTTAYRSFTSSIVLPEASVIEIISEDTFENSLLLVSDGIEFKRTEINKISVTTSDMTVRFLRLRNYEFWSKVKEKFL</sequence>
<dbReference type="Pfam" id="PF20143">
    <property type="entry name" value="NAD_kinase_C"/>
    <property type="match status" value="1"/>
</dbReference>
<proteinExistence type="inferred from homology"/>
<dbReference type="Pfam" id="PF01513">
    <property type="entry name" value="NAD_kinase"/>
    <property type="match status" value="1"/>
</dbReference>
<dbReference type="GO" id="GO:0051287">
    <property type="term" value="F:NAD binding"/>
    <property type="evidence" value="ECO:0007669"/>
    <property type="project" value="UniProtKB-ARBA"/>
</dbReference>
<evidence type="ECO:0000256" key="5">
    <source>
        <dbReference type="ARBA" id="ARBA00047925"/>
    </source>
</evidence>